<dbReference type="Pfam" id="PF18739">
    <property type="entry name" value="HEPN_Apea"/>
    <property type="match status" value="1"/>
</dbReference>
<evidence type="ECO:0000259" key="1">
    <source>
        <dbReference type="Pfam" id="PF18739"/>
    </source>
</evidence>
<name>A0A450WQS2_9GAMM</name>
<feature type="domain" description="ApeA N-terminal" evidence="2">
    <location>
        <begin position="7"/>
        <end position="297"/>
    </location>
</feature>
<evidence type="ECO:0000259" key="2">
    <source>
        <dbReference type="Pfam" id="PF18862"/>
    </source>
</evidence>
<dbReference type="InterPro" id="IPR041223">
    <property type="entry name" value="ApeA_NTD"/>
</dbReference>
<dbReference type="Pfam" id="PF18862">
    <property type="entry name" value="ApeA_NTD1"/>
    <property type="match status" value="1"/>
</dbReference>
<evidence type="ECO:0000313" key="3">
    <source>
        <dbReference type="EMBL" id="VFK19397.1"/>
    </source>
</evidence>
<reference evidence="3" key="1">
    <citation type="submission" date="2019-02" db="EMBL/GenBank/DDBJ databases">
        <authorList>
            <person name="Gruber-Vodicka R. H."/>
            <person name="Seah K. B. B."/>
        </authorList>
    </citation>
    <scope>NUCLEOTIDE SEQUENCE</scope>
    <source>
        <strain evidence="3">BECK_S313</strain>
    </source>
</reference>
<sequence length="495" mass="55777">MKRLRLQGIFQLPNNREAFGEIRLKGPNSRLSLSSHSGPIFLHEARHLLGTTFDRKKVTCIDCIGFSSGNGSVRQGENWTHYYYTHCFPHFVTVGDEHIDPDSPTVRSIHFTTDDLSSLFYDFDAFGHVIDANPIIDIVLAEQKRLRPIEVGDHPHVAYFTGKLTVIEVDTDIGKLAVKHQPSHNIGGPKGVFIKNRMVVSLEPDSLVSFHEAVDRMMVVADFLSMIAGRRQGINNIRLRTMASDDQAERPRSLSVYWSHAPKRHGSKVDYLKPRPHDVPLNPILRSEEFSRVLKDWIRREAEWRPSRIRYVSCLSKGNQYDADRLIAAANMFDILPAEAVPLPTALPDDLAESQATCLKILKKHSPSQDRDSAISALKRMGKPSLPKKIQHRTTMVVEHLGPRFNELSYIVKLAVQCRNHFVHGGTDFNFSAVAPFMSFLTDALEFVFAASDLIEAGWDAARWNGDSGGTGHTFARFRSVYDMQLAELKRALDG</sequence>
<protein>
    <submittedName>
        <fullName evidence="3">Uncharacterized protein</fullName>
    </submittedName>
</protein>
<organism evidence="3">
    <name type="scientific">Candidatus Kentrum sp. LPFa</name>
    <dbReference type="NCBI Taxonomy" id="2126335"/>
    <lineage>
        <taxon>Bacteria</taxon>
        <taxon>Pseudomonadati</taxon>
        <taxon>Pseudomonadota</taxon>
        <taxon>Gammaproteobacteria</taxon>
        <taxon>Candidatus Kentrum</taxon>
    </lineage>
</organism>
<dbReference type="InterPro" id="IPR041229">
    <property type="entry name" value="HEPN_Apea"/>
</dbReference>
<dbReference type="AlphaFoldDB" id="A0A450WQS2"/>
<proteinExistence type="predicted"/>
<gene>
    <name evidence="3" type="ORF">BECKLPF1236B_GA0070989_11712</name>
</gene>
<dbReference type="EMBL" id="CAADFK010000171">
    <property type="protein sequence ID" value="VFK19397.1"/>
    <property type="molecule type" value="Genomic_DNA"/>
</dbReference>
<feature type="domain" description="Apea-like HEPN" evidence="1">
    <location>
        <begin position="329"/>
        <end position="461"/>
    </location>
</feature>
<accession>A0A450WQS2</accession>